<dbReference type="Proteomes" id="UP000017246">
    <property type="component" value="Unassembled WGS sequence"/>
</dbReference>
<protein>
    <submittedName>
        <fullName evidence="1">TonB box</fullName>
    </submittedName>
</protein>
<dbReference type="EMBL" id="LN902847">
    <property type="protein sequence ID" value="CDS38234.1"/>
    <property type="molecule type" value="Genomic_DNA"/>
</dbReference>
<proteinExistence type="predicted"/>
<evidence type="ECO:0000313" key="1">
    <source>
        <dbReference type="EMBL" id="CDS38234.1"/>
    </source>
</evidence>
<keyword evidence="2" id="KW-1185">Reference proteome</keyword>
<name>A0A068Y7R0_ECHMU</name>
<organism evidence="1 2">
    <name type="scientific">Echinococcus multilocularis</name>
    <name type="common">Fox tapeworm</name>
    <dbReference type="NCBI Taxonomy" id="6211"/>
    <lineage>
        <taxon>Eukaryota</taxon>
        <taxon>Metazoa</taxon>
        <taxon>Spiralia</taxon>
        <taxon>Lophotrochozoa</taxon>
        <taxon>Platyhelminthes</taxon>
        <taxon>Cestoda</taxon>
        <taxon>Eucestoda</taxon>
        <taxon>Cyclophyllidea</taxon>
        <taxon>Taeniidae</taxon>
        <taxon>Echinococcus</taxon>
    </lineage>
</organism>
<evidence type="ECO:0000313" key="2">
    <source>
        <dbReference type="Proteomes" id="UP000017246"/>
    </source>
</evidence>
<sequence length="115" mass="13080">MHTDTGVAKPPKSPSFEGKFTMSVRGEHRSFWFTDFWRSSRRKSILLSQQGYTQKARFSFYGRAVAARCDASTLPLVFSSVITRLTLDQTPRREVIPGSRRQGTISGFPYLIGWS</sequence>
<reference evidence="1" key="2">
    <citation type="submission" date="2015-11" db="EMBL/GenBank/DDBJ databases">
        <authorList>
            <person name="Zhang Y."/>
            <person name="Guo Z."/>
        </authorList>
    </citation>
    <scope>NUCLEOTIDE SEQUENCE</scope>
</reference>
<accession>A0A068Y7R0</accession>
<gene>
    <name evidence="1" type="ORF">EmuJ_000558200</name>
</gene>
<reference evidence="1" key="1">
    <citation type="journal article" date="2013" name="Nature">
        <title>The genomes of four tapeworm species reveal adaptations to parasitism.</title>
        <authorList>
            <person name="Tsai I.J."/>
            <person name="Zarowiecki M."/>
            <person name="Holroyd N."/>
            <person name="Garciarrubio A."/>
            <person name="Sanchez-Flores A."/>
            <person name="Brooks K.L."/>
            <person name="Tracey A."/>
            <person name="Bobes R.J."/>
            <person name="Fragoso G."/>
            <person name="Sciutto E."/>
            <person name="Aslett M."/>
            <person name="Beasley H."/>
            <person name="Bennett H.M."/>
            <person name="Cai J."/>
            <person name="Camicia F."/>
            <person name="Clark R."/>
            <person name="Cucher M."/>
            <person name="De Silva N."/>
            <person name="Day T.A."/>
            <person name="Deplazes P."/>
            <person name="Estrada K."/>
            <person name="Fernandez C."/>
            <person name="Holland P.W."/>
            <person name="Hou J."/>
            <person name="Hu S."/>
            <person name="Huckvale T."/>
            <person name="Hung S.S."/>
            <person name="Kamenetzky L."/>
            <person name="Keane J.A."/>
            <person name="Kiss F."/>
            <person name="Koziol U."/>
            <person name="Lambert O."/>
            <person name="Liu K."/>
            <person name="Luo X."/>
            <person name="Luo Y."/>
            <person name="Macchiaroli N."/>
            <person name="Nichol S."/>
            <person name="Paps J."/>
            <person name="Parkinson J."/>
            <person name="Pouchkina-Stantcheva N."/>
            <person name="Riddiford N."/>
            <person name="Rosenzvit M."/>
            <person name="Salinas G."/>
            <person name="Wasmuth J.D."/>
            <person name="Zamanian M."/>
            <person name="Zheng Y."/>
            <person name="Cai X."/>
            <person name="Soberon X."/>
            <person name="Olson P.D."/>
            <person name="Laclette J.P."/>
            <person name="Brehm K."/>
            <person name="Berriman M."/>
            <person name="Garciarrubio A."/>
            <person name="Bobes R.J."/>
            <person name="Fragoso G."/>
            <person name="Sanchez-Flores A."/>
            <person name="Estrada K."/>
            <person name="Cevallos M.A."/>
            <person name="Morett E."/>
            <person name="Gonzalez V."/>
            <person name="Portillo T."/>
            <person name="Ochoa-Leyva A."/>
            <person name="Jose M.V."/>
            <person name="Sciutto E."/>
            <person name="Landa A."/>
            <person name="Jimenez L."/>
            <person name="Valdes V."/>
            <person name="Carrero J.C."/>
            <person name="Larralde C."/>
            <person name="Morales-Montor J."/>
            <person name="Limon-Lason J."/>
            <person name="Soberon X."/>
            <person name="Laclette J.P."/>
        </authorList>
    </citation>
    <scope>NUCLEOTIDE SEQUENCE [LARGE SCALE GENOMIC DNA]</scope>
</reference>
<dbReference type="AlphaFoldDB" id="A0A068Y7R0"/>